<reference evidence="1" key="1">
    <citation type="journal article" date="2021" name="Nat. Commun.">
        <title>Genetic determinants of endophytism in the Arabidopsis root mycobiome.</title>
        <authorList>
            <person name="Mesny F."/>
            <person name="Miyauchi S."/>
            <person name="Thiergart T."/>
            <person name="Pickel B."/>
            <person name="Atanasova L."/>
            <person name="Karlsson M."/>
            <person name="Huettel B."/>
            <person name="Barry K.W."/>
            <person name="Haridas S."/>
            <person name="Chen C."/>
            <person name="Bauer D."/>
            <person name="Andreopoulos W."/>
            <person name="Pangilinan J."/>
            <person name="LaButti K."/>
            <person name="Riley R."/>
            <person name="Lipzen A."/>
            <person name="Clum A."/>
            <person name="Drula E."/>
            <person name="Henrissat B."/>
            <person name="Kohler A."/>
            <person name="Grigoriev I.V."/>
            <person name="Martin F.M."/>
            <person name="Hacquard S."/>
        </authorList>
    </citation>
    <scope>NUCLEOTIDE SEQUENCE</scope>
    <source>
        <strain evidence="1">MPI-CAGE-AT-0016</strain>
    </source>
</reference>
<dbReference type="SUPFAM" id="SSF54427">
    <property type="entry name" value="NTF2-like"/>
    <property type="match status" value="1"/>
</dbReference>
<sequence>MAPSSQLLAAVQAFFDALATFDPEQISATLSENFTHTLAPSNLARSVGIMGPMGGDALAQGASQQKAICPDWIFKVKEAWPNEATNVITVWAVAEGSLSGKVAKAEADAGNSDAAFYREYMFVVTVDAANKVERVVEFGRGEVDVVRGYWF</sequence>
<accession>A0A8K0X397</accession>
<comment type="caution">
    <text evidence="1">The sequence shown here is derived from an EMBL/GenBank/DDBJ whole genome shotgun (WGS) entry which is preliminary data.</text>
</comment>
<evidence type="ECO:0000313" key="1">
    <source>
        <dbReference type="EMBL" id="KAH7362457.1"/>
    </source>
</evidence>
<dbReference type="InterPro" id="IPR032710">
    <property type="entry name" value="NTF2-like_dom_sf"/>
</dbReference>
<dbReference type="AlphaFoldDB" id="A0A8K0X397"/>
<protein>
    <recommendedName>
        <fullName evidence="3">SnoaL-like domain-containing protein</fullName>
    </recommendedName>
</protein>
<evidence type="ECO:0000313" key="2">
    <source>
        <dbReference type="Proteomes" id="UP000813385"/>
    </source>
</evidence>
<dbReference type="EMBL" id="JAGPXD010000003">
    <property type="protein sequence ID" value="KAH7362457.1"/>
    <property type="molecule type" value="Genomic_DNA"/>
</dbReference>
<keyword evidence="2" id="KW-1185">Reference proteome</keyword>
<organism evidence="1 2">
    <name type="scientific">Plectosphaerella cucumerina</name>
    <dbReference type="NCBI Taxonomy" id="40658"/>
    <lineage>
        <taxon>Eukaryota</taxon>
        <taxon>Fungi</taxon>
        <taxon>Dikarya</taxon>
        <taxon>Ascomycota</taxon>
        <taxon>Pezizomycotina</taxon>
        <taxon>Sordariomycetes</taxon>
        <taxon>Hypocreomycetidae</taxon>
        <taxon>Glomerellales</taxon>
        <taxon>Plectosphaerellaceae</taxon>
        <taxon>Plectosphaerella</taxon>
    </lineage>
</organism>
<dbReference type="Proteomes" id="UP000813385">
    <property type="component" value="Unassembled WGS sequence"/>
</dbReference>
<dbReference type="Gene3D" id="3.10.450.50">
    <property type="match status" value="1"/>
</dbReference>
<evidence type="ECO:0008006" key="3">
    <source>
        <dbReference type="Google" id="ProtNLM"/>
    </source>
</evidence>
<proteinExistence type="predicted"/>
<name>A0A8K0X397_9PEZI</name>
<gene>
    <name evidence="1" type="ORF">B0T11DRAFT_339263</name>
</gene>